<dbReference type="EMBL" id="CP123584">
    <property type="protein sequence ID" value="WZK88900.1"/>
    <property type="molecule type" value="Genomic_DNA"/>
</dbReference>
<dbReference type="Proteomes" id="UP001623232">
    <property type="component" value="Chromosome"/>
</dbReference>
<dbReference type="PROSITE" id="PS51257">
    <property type="entry name" value="PROKAR_LIPOPROTEIN"/>
    <property type="match status" value="1"/>
</dbReference>
<protein>
    <submittedName>
        <fullName evidence="2">Uncharacterized protein</fullName>
    </submittedName>
</protein>
<reference evidence="2 3" key="1">
    <citation type="submission" date="2023-04" db="EMBL/GenBank/DDBJ databases">
        <title>Complete genome sequence of Alisedimentitalea scapharcae.</title>
        <authorList>
            <person name="Rong J.-C."/>
            <person name="Yi M.-L."/>
            <person name="Zhao Q."/>
        </authorList>
    </citation>
    <scope>NUCLEOTIDE SEQUENCE [LARGE SCALE GENOMIC DNA]</scope>
    <source>
        <strain evidence="2 3">KCTC 42119</strain>
    </source>
</reference>
<feature type="signal peptide" evidence="1">
    <location>
        <begin position="1"/>
        <end position="23"/>
    </location>
</feature>
<gene>
    <name evidence="2" type="ORF">QEZ52_20275</name>
</gene>
<evidence type="ECO:0000313" key="2">
    <source>
        <dbReference type="EMBL" id="WZK88900.1"/>
    </source>
</evidence>
<evidence type="ECO:0000313" key="3">
    <source>
        <dbReference type="Proteomes" id="UP001623232"/>
    </source>
</evidence>
<name>A0ABZ2XS39_9RHOB</name>
<keyword evidence="1" id="KW-0732">Signal</keyword>
<dbReference type="RefSeq" id="WP_406646634.1">
    <property type="nucleotide sequence ID" value="NZ_CP123584.1"/>
</dbReference>
<evidence type="ECO:0000256" key="1">
    <source>
        <dbReference type="SAM" id="SignalP"/>
    </source>
</evidence>
<proteinExistence type="predicted"/>
<accession>A0ABZ2XS39</accession>
<sequence length="108" mass="11733">MKRILTLPALCLTLATLPAVASACPWGGGAFKFSEHGIYGDFTVNGGCTEMVWDRLSDGPETAALERTKYGWKGSLEKADVELLEDGEHLRLTGHGGPTRQFPVKRTQ</sequence>
<feature type="chain" id="PRO_5046567685" evidence="1">
    <location>
        <begin position="24"/>
        <end position="108"/>
    </location>
</feature>
<keyword evidence="3" id="KW-1185">Reference proteome</keyword>
<organism evidence="2 3">
    <name type="scientific">Aliisedimentitalea scapharcae</name>
    <dbReference type="NCBI Taxonomy" id="1524259"/>
    <lineage>
        <taxon>Bacteria</taxon>
        <taxon>Pseudomonadati</taxon>
        <taxon>Pseudomonadota</taxon>
        <taxon>Alphaproteobacteria</taxon>
        <taxon>Rhodobacterales</taxon>
        <taxon>Roseobacteraceae</taxon>
        <taxon>Aliisedimentitalea</taxon>
    </lineage>
</organism>